<proteinExistence type="predicted"/>
<dbReference type="EMBL" id="AAUX01000001">
    <property type="protein sequence ID" value="EAV47272.1"/>
    <property type="molecule type" value="Genomic_DNA"/>
</dbReference>
<evidence type="ECO:0000313" key="3">
    <source>
        <dbReference type="Proteomes" id="UP000054262"/>
    </source>
</evidence>
<comment type="caution">
    <text evidence="2">The sequence shown here is derived from an EMBL/GenBank/DDBJ whole genome shotgun (WGS) entry which is preliminary data.</text>
</comment>
<dbReference type="AlphaFoldDB" id="A0P6W2"/>
<name>A0P6W2_9PROT</name>
<keyword evidence="3" id="KW-1185">Reference proteome</keyword>
<protein>
    <submittedName>
        <fullName evidence="2">Uncharacterized protein</fullName>
    </submittedName>
</protein>
<keyword evidence="1" id="KW-0472">Membrane</keyword>
<accession>A0P6W2</accession>
<organism evidence="2 3">
    <name type="scientific">Methylophilales bacterium HTCC2181</name>
    <dbReference type="NCBI Taxonomy" id="383631"/>
    <lineage>
        <taxon>Bacteria</taxon>
        <taxon>Pseudomonadati</taxon>
        <taxon>Pseudomonadota</taxon>
        <taxon>Betaproteobacteria</taxon>
        <taxon>Nitrosomonadales</taxon>
        <taxon>OM43 clade</taxon>
    </lineage>
</organism>
<keyword evidence="1" id="KW-0812">Transmembrane</keyword>
<dbReference type="Proteomes" id="UP000054262">
    <property type="component" value="Unassembled WGS sequence"/>
</dbReference>
<keyword evidence="1" id="KW-1133">Transmembrane helix</keyword>
<reference evidence="2 3" key="1">
    <citation type="submission" date="2006-11" db="EMBL/GenBank/DDBJ databases">
        <authorList>
            <person name="Giovannoni S."/>
            <person name="Vergin K."/>
            <person name="Ferriera S."/>
            <person name="Johnson J."/>
            <person name="Kravitz S."/>
            <person name="Beeson K."/>
            <person name="Sutton G."/>
            <person name="Rogers Y.-H."/>
            <person name="Friedman R."/>
            <person name="Frazier M."/>
            <person name="Venter J.C."/>
        </authorList>
    </citation>
    <scope>NUCLEOTIDE SEQUENCE [LARGE SCALE GENOMIC DNA]</scope>
    <source>
        <strain evidence="2 3">HTCC2181</strain>
    </source>
</reference>
<feature type="transmembrane region" description="Helical" evidence="1">
    <location>
        <begin position="59"/>
        <end position="81"/>
    </location>
</feature>
<sequence>MIKYNDASRFEIGYLHQYINGTNGSSDQMNHVVFKHHLLVRGTVEKYKTKGTLNMNFQIIKTITIAFLLSIFFPLNAGAVADCSAPTCSLPNGTVGGSSSSNSCYVGLQYMFHQNLFKDLPDLTVGCRRVDVKSNNDVTGWDGSVRFTLNKKKGEGIFEGAKMMGLTNTRTNIVEYGLGWSESHHAIKIPLYLQRNHIRVGADVIIEPDYRPEEWKNPKPGYTTKGDFLAIDGSVEVNTLSTPRRSSAGTLSCAAGTTLMTVAAFTDLFGLGVPADRQLGGQTCA</sequence>
<gene>
    <name evidence="2" type="ORF">MB2181_04325</name>
</gene>
<evidence type="ECO:0000256" key="1">
    <source>
        <dbReference type="SAM" id="Phobius"/>
    </source>
</evidence>
<evidence type="ECO:0000313" key="2">
    <source>
        <dbReference type="EMBL" id="EAV47272.1"/>
    </source>
</evidence>